<evidence type="ECO:0000313" key="15">
    <source>
        <dbReference type="EMBL" id="CAL1328975.1"/>
    </source>
</evidence>
<proteinExistence type="inferred from homology"/>
<keyword evidence="3 13" id="KW-0808">Transferase</keyword>
<dbReference type="Proteomes" id="UP001497533">
    <property type="component" value="Chromosome"/>
</dbReference>
<feature type="binding site" evidence="13">
    <location>
        <position position="21"/>
    </location>
    <ligand>
        <name>Mg(2+)</name>
        <dbReference type="ChEBI" id="CHEBI:18420"/>
    </ligand>
</feature>
<evidence type="ECO:0000256" key="4">
    <source>
        <dbReference type="ARBA" id="ARBA00022694"/>
    </source>
</evidence>
<keyword evidence="2" id="KW-0533">Nickel</keyword>
<dbReference type="PROSITE" id="PS51831">
    <property type="entry name" value="HD"/>
    <property type="match status" value="1"/>
</dbReference>
<dbReference type="Gene3D" id="3.30.460.10">
    <property type="entry name" value="Beta Polymerase, domain 2"/>
    <property type="match status" value="1"/>
</dbReference>
<evidence type="ECO:0000256" key="3">
    <source>
        <dbReference type="ARBA" id="ARBA00022679"/>
    </source>
</evidence>
<evidence type="ECO:0000256" key="1">
    <source>
        <dbReference type="ARBA" id="ARBA00001946"/>
    </source>
</evidence>
<dbReference type="Pfam" id="PF01966">
    <property type="entry name" value="HD"/>
    <property type="match status" value="1"/>
</dbReference>
<evidence type="ECO:0000256" key="9">
    <source>
        <dbReference type="ARBA" id="ARBA00022801"/>
    </source>
</evidence>
<keyword evidence="10 13" id="KW-0067">ATP-binding</keyword>
<evidence type="ECO:0000256" key="10">
    <source>
        <dbReference type="ARBA" id="ARBA00022840"/>
    </source>
</evidence>
<evidence type="ECO:0000256" key="7">
    <source>
        <dbReference type="ARBA" id="ARBA00022741"/>
    </source>
</evidence>
<feature type="binding site" evidence="13">
    <location>
        <position position="91"/>
    </location>
    <ligand>
        <name>ATP</name>
        <dbReference type="ChEBI" id="CHEBI:30616"/>
    </ligand>
</feature>
<evidence type="ECO:0000313" key="16">
    <source>
        <dbReference type="Proteomes" id="UP001497533"/>
    </source>
</evidence>
<keyword evidence="4 13" id="KW-0819">tRNA processing</keyword>
<feature type="binding site" evidence="13">
    <location>
        <position position="140"/>
    </location>
    <ligand>
        <name>ATP</name>
        <dbReference type="ChEBI" id="CHEBI:30616"/>
    </ligand>
</feature>
<feature type="binding site" evidence="13">
    <location>
        <position position="137"/>
    </location>
    <ligand>
        <name>ATP</name>
        <dbReference type="ChEBI" id="CHEBI:30616"/>
    </ligand>
</feature>
<dbReference type="GO" id="GO:0016787">
    <property type="term" value="F:hydrolase activity"/>
    <property type="evidence" value="ECO:0007669"/>
    <property type="project" value="UniProtKB-KW"/>
</dbReference>
<dbReference type="PANTHER" id="PTHR47545:SF1">
    <property type="entry name" value="MULTIFUNCTIONAL CCA PROTEIN"/>
    <property type="match status" value="1"/>
</dbReference>
<dbReference type="EC" id="2.7.7.72" evidence="13"/>
<keyword evidence="6 13" id="KW-0479">Metal-binding</keyword>
<feature type="binding site" evidence="13">
    <location>
        <position position="11"/>
    </location>
    <ligand>
        <name>ATP</name>
        <dbReference type="ChEBI" id="CHEBI:30616"/>
    </ligand>
</feature>
<dbReference type="RefSeq" id="WP_341765034.1">
    <property type="nucleotide sequence ID" value="NZ_OZ034688.1"/>
</dbReference>
<dbReference type="InterPro" id="IPR003607">
    <property type="entry name" value="HD/PDEase_dom"/>
</dbReference>
<protein>
    <recommendedName>
        <fullName evidence="13">CCA-adding enzyme</fullName>
        <ecNumber evidence="13">2.7.7.72</ecNumber>
    </recommendedName>
    <alternativeName>
        <fullName evidence="13">CCA tRNA nucleotidyltransferase</fullName>
    </alternativeName>
    <alternativeName>
        <fullName evidence="13">tRNA CCA-pyrophosphorylase</fullName>
    </alternativeName>
    <alternativeName>
        <fullName evidence="13">tRNA adenylyl-/cytidylyl- transferase</fullName>
    </alternativeName>
    <alternativeName>
        <fullName evidence="13">tRNA nucleotidyltransferase</fullName>
    </alternativeName>
    <alternativeName>
        <fullName evidence="13">tRNA-NT</fullName>
    </alternativeName>
</protein>
<comment type="miscellaneous">
    <text evidence="13">A single active site specifically recognizes both ATP and CTP and is responsible for their addition.</text>
</comment>
<dbReference type="InterPro" id="IPR050124">
    <property type="entry name" value="tRNA_CCA-adding_enzyme"/>
</dbReference>
<feature type="binding site" evidence="13">
    <location>
        <position position="8"/>
    </location>
    <ligand>
        <name>ATP</name>
        <dbReference type="ChEBI" id="CHEBI:30616"/>
    </ligand>
</feature>
<keyword evidence="16" id="KW-1185">Reference proteome</keyword>
<dbReference type="InterPro" id="IPR002646">
    <property type="entry name" value="PolA_pol_head_dom"/>
</dbReference>
<dbReference type="PIRSF" id="PIRSF000813">
    <property type="entry name" value="CCA_bact"/>
    <property type="match status" value="1"/>
</dbReference>
<keyword evidence="7 13" id="KW-0547">Nucleotide-binding</keyword>
<dbReference type="InterPro" id="IPR006674">
    <property type="entry name" value="HD_domain"/>
</dbReference>
<dbReference type="NCBIfam" id="NF008137">
    <property type="entry name" value="PRK10885.1"/>
    <property type="match status" value="1"/>
</dbReference>
<sequence length="411" mass="47132">MRIYLVGGAVRDQLLGLPISDKDFVVVGSTPKEMIKNGFKQVGSDFPVFIHPKTNEEYALARTERKIALGYNGFFCNNNKNITIEDDLLRRDLTINAIAQDENGKIVDPYHGYDDIKKRILRHVSPAFVEDSLRVLRVARFAARFYQKGFTVAPETIALMQSKSVLNELLYLKPERIWLETEKALKSDSPEIYIKILRKCGALAIIFPEIEKLFDVSGFKQCKQEIDIGNHTMMVMKIVSKLTSNINVRFAALCHDFGEILTSKKILLSHSNHVENGIQIINGFCKRIKVPTDICDFACLAARFHDKIHIINKLTAIEIVNIFNIMDAWRKSCRIEYLSIVSEADAKGRNGCLYELYPQGDFFRQAFDIAKSISVKSIIKQGFKDFKIREELTKQRIKGIFDWKKHQKLFN</sequence>
<dbReference type="HAMAP" id="MF_01262">
    <property type="entry name" value="CCA_bact_type2"/>
    <property type="match status" value="1"/>
</dbReference>
<comment type="function">
    <text evidence="13">Catalyzes the addition and repair of the essential 3'-terminal CCA sequence in tRNAs without using a nucleic acid template. Adds these three nucleotides in the order of C, C, and A to the tRNA nucleotide-73, using CTP and ATP as substrates and producing inorganic pyrophosphate. tRNA 3'-terminal CCA addition is required both for tRNA processing and repair. Also involved in tRNA surveillance by mediating tandem CCA addition to generate a CCACCA at the 3' terminus of unstable tRNAs. While stable tRNAs receive only 3'-terminal CCA, unstable tRNAs are marked with CCACCA and rapidly degraded.</text>
</comment>
<feature type="binding site" evidence="13">
    <location>
        <position position="91"/>
    </location>
    <ligand>
        <name>CTP</name>
        <dbReference type="ChEBI" id="CHEBI:37563"/>
    </ligand>
</feature>
<evidence type="ECO:0000256" key="12">
    <source>
        <dbReference type="ARBA" id="ARBA00022884"/>
    </source>
</evidence>
<dbReference type="InterPro" id="IPR012006">
    <property type="entry name" value="CCA_bact"/>
</dbReference>
<evidence type="ECO:0000256" key="5">
    <source>
        <dbReference type="ARBA" id="ARBA00022695"/>
    </source>
</evidence>
<organism evidence="15 16">
    <name type="scientific">Candidatus Providencia siddallii</name>
    <dbReference type="NCBI Taxonomy" id="1715285"/>
    <lineage>
        <taxon>Bacteria</taxon>
        <taxon>Pseudomonadati</taxon>
        <taxon>Pseudomonadota</taxon>
        <taxon>Gammaproteobacteria</taxon>
        <taxon>Enterobacterales</taxon>
        <taxon>Morganellaceae</taxon>
        <taxon>Providencia</taxon>
    </lineage>
</organism>
<feature type="binding site" evidence="13">
    <location>
        <position position="23"/>
    </location>
    <ligand>
        <name>Mg(2+)</name>
        <dbReference type="ChEBI" id="CHEBI:18420"/>
    </ligand>
</feature>
<evidence type="ECO:0000256" key="6">
    <source>
        <dbReference type="ARBA" id="ARBA00022723"/>
    </source>
</evidence>
<evidence type="ECO:0000256" key="11">
    <source>
        <dbReference type="ARBA" id="ARBA00022842"/>
    </source>
</evidence>
<feature type="domain" description="HD" evidence="14">
    <location>
        <begin position="228"/>
        <end position="329"/>
    </location>
</feature>
<comment type="catalytic activity">
    <reaction evidence="13">
        <text>a tRNA with a 3' CCA end + 2 CTP + ATP = a tRNA with a 3' CCACCA end + 3 diphosphate</text>
        <dbReference type="Rhea" id="RHEA:76235"/>
        <dbReference type="Rhea" id="RHEA-COMP:10468"/>
        <dbReference type="Rhea" id="RHEA-COMP:18655"/>
        <dbReference type="ChEBI" id="CHEBI:30616"/>
        <dbReference type="ChEBI" id="CHEBI:33019"/>
        <dbReference type="ChEBI" id="CHEBI:37563"/>
        <dbReference type="ChEBI" id="CHEBI:83071"/>
        <dbReference type="ChEBI" id="CHEBI:195187"/>
    </reaction>
</comment>
<feature type="binding site" evidence="13">
    <location>
        <position position="137"/>
    </location>
    <ligand>
        <name>CTP</name>
        <dbReference type="ChEBI" id="CHEBI:37563"/>
    </ligand>
</feature>
<feature type="binding site" evidence="13">
    <location>
        <position position="140"/>
    </location>
    <ligand>
        <name>CTP</name>
        <dbReference type="ChEBI" id="CHEBI:37563"/>
    </ligand>
</feature>
<comment type="cofactor">
    <cofactor evidence="1 13">
        <name>Mg(2+)</name>
        <dbReference type="ChEBI" id="CHEBI:18420"/>
    </cofactor>
</comment>
<evidence type="ECO:0000256" key="8">
    <source>
        <dbReference type="ARBA" id="ARBA00022800"/>
    </source>
</evidence>
<keyword evidence="5 13" id="KW-0548">Nucleotidyltransferase</keyword>
<dbReference type="CDD" id="cd00077">
    <property type="entry name" value="HDc"/>
    <property type="match status" value="1"/>
</dbReference>
<name>A0ABM9NND3_9GAMM</name>
<dbReference type="SUPFAM" id="SSF81301">
    <property type="entry name" value="Nucleotidyltransferase"/>
    <property type="match status" value="1"/>
</dbReference>
<dbReference type="InterPro" id="IPR032828">
    <property type="entry name" value="PolyA_RNA-bd"/>
</dbReference>
<evidence type="ECO:0000256" key="13">
    <source>
        <dbReference type="HAMAP-Rule" id="MF_01262"/>
    </source>
</evidence>
<reference evidence="15" key="1">
    <citation type="submission" date="2024-04" db="EMBL/GenBank/DDBJ databases">
        <authorList>
            <person name="Manzano-Marin A."/>
            <person name="Manzano-Marin A."/>
            <person name="Alejandro Manzano Marin A."/>
        </authorList>
    </citation>
    <scope>NUCLEOTIDE SEQUENCE [LARGE SCALE GENOMIC DNA]</scope>
    <source>
        <strain evidence="15">TABTEA</strain>
    </source>
</reference>
<comment type="catalytic activity">
    <reaction evidence="13">
        <text>a tRNA precursor + 2 CTP + ATP = a tRNA with a 3' CCA end + 3 diphosphate</text>
        <dbReference type="Rhea" id="RHEA:14433"/>
        <dbReference type="Rhea" id="RHEA-COMP:10465"/>
        <dbReference type="Rhea" id="RHEA-COMP:10468"/>
        <dbReference type="ChEBI" id="CHEBI:30616"/>
        <dbReference type="ChEBI" id="CHEBI:33019"/>
        <dbReference type="ChEBI" id="CHEBI:37563"/>
        <dbReference type="ChEBI" id="CHEBI:74896"/>
        <dbReference type="ChEBI" id="CHEBI:83071"/>
        <dbReference type="EC" id="2.7.7.72"/>
    </reaction>
</comment>
<keyword evidence="12 13" id="KW-0694">RNA-binding</keyword>
<accession>A0ABM9NND3</accession>
<keyword evidence="9 15" id="KW-0378">Hydrolase</keyword>
<keyword evidence="11 13" id="KW-0460">Magnesium</keyword>
<dbReference type="InterPro" id="IPR043519">
    <property type="entry name" value="NT_sf"/>
</dbReference>
<dbReference type="SUPFAM" id="SSF81891">
    <property type="entry name" value="Poly A polymerase C-terminal region-like"/>
    <property type="match status" value="1"/>
</dbReference>
<keyword evidence="8 13" id="KW-0692">RNA repair</keyword>
<dbReference type="Gene3D" id="1.10.3090.10">
    <property type="entry name" value="cca-adding enzyme, domain 2"/>
    <property type="match status" value="1"/>
</dbReference>
<dbReference type="PANTHER" id="PTHR47545">
    <property type="entry name" value="MULTIFUNCTIONAL CCA PROTEIN"/>
    <property type="match status" value="1"/>
</dbReference>
<dbReference type="GO" id="GO:0004810">
    <property type="term" value="F:CCA tRNA nucleotidyltransferase activity"/>
    <property type="evidence" value="ECO:0007669"/>
    <property type="project" value="UniProtKB-EC"/>
</dbReference>
<dbReference type="CDD" id="cd05398">
    <property type="entry name" value="NT_ClassII-CCAase"/>
    <property type="match status" value="1"/>
</dbReference>
<gene>
    <name evidence="13 15" type="primary">cca</name>
    <name evidence="15" type="ORF">PRHACTZTBTEA_035</name>
</gene>
<dbReference type="Pfam" id="PF01743">
    <property type="entry name" value="PolyA_pol"/>
    <property type="match status" value="1"/>
</dbReference>
<feature type="binding site" evidence="13">
    <location>
        <position position="8"/>
    </location>
    <ligand>
        <name>CTP</name>
        <dbReference type="ChEBI" id="CHEBI:37563"/>
    </ligand>
</feature>
<feature type="binding site" evidence="13">
    <location>
        <position position="11"/>
    </location>
    <ligand>
        <name>CTP</name>
        <dbReference type="ChEBI" id="CHEBI:37563"/>
    </ligand>
</feature>
<dbReference type="Pfam" id="PF12627">
    <property type="entry name" value="PolyA_pol_RNAbd"/>
    <property type="match status" value="1"/>
</dbReference>
<evidence type="ECO:0000256" key="2">
    <source>
        <dbReference type="ARBA" id="ARBA00022596"/>
    </source>
</evidence>
<dbReference type="EMBL" id="OZ034688">
    <property type="protein sequence ID" value="CAL1328975.1"/>
    <property type="molecule type" value="Genomic_DNA"/>
</dbReference>
<comment type="similarity">
    <text evidence="13">Belongs to the tRNA nucleotidyltransferase/poly(A) polymerase family. Bacterial CCA-adding enzyme type 2 subfamily.</text>
</comment>
<evidence type="ECO:0000259" key="14">
    <source>
        <dbReference type="PROSITE" id="PS51831"/>
    </source>
</evidence>